<dbReference type="PANTHER" id="PTHR43841">
    <property type="entry name" value="3-HYDROXYACYL-THIOESTER DEHYDRATASE HTDX-RELATED"/>
    <property type="match status" value="1"/>
</dbReference>
<protein>
    <submittedName>
        <fullName evidence="3">Acyl dehydratase</fullName>
    </submittedName>
</protein>
<organism evidence="3 4">
    <name type="scientific">Haloactinomyces albus</name>
    <dbReference type="NCBI Taxonomy" id="1352928"/>
    <lineage>
        <taxon>Bacteria</taxon>
        <taxon>Bacillati</taxon>
        <taxon>Actinomycetota</taxon>
        <taxon>Actinomycetes</taxon>
        <taxon>Actinopolysporales</taxon>
        <taxon>Actinopolysporaceae</taxon>
        <taxon>Haloactinomyces</taxon>
    </lineage>
</organism>
<dbReference type="InterPro" id="IPR003965">
    <property type="entry name" value="Fatty_acid_synthase"/>
</dbReference>
<name>A0AAE3ZF13_9ACTN</name>
<dbReference type="Pfam" id="PF01575">
    <property type="entry name" value="MaoC_dehydratas"/>
    <property type="match status" value="1"/>
</dbReference>
<evidence type="ECO:0000259" key="2">
    <source>
        <dbReference type="Pfam" id="PF01575"/>
    </source>
</evidence>
<dbReference type="PANTHER" id="PTHR43841:SF1">
    <property type="entry name" value="3-HYDROXYACYL-THIOESTER DEHYDRATASE X"/>
    <property type="match status" value="1"/>
</dbReference>
<proteinExistence type="inferred from homology"/>
<dbReference type="Gene3D" id="3.10.129.10">
    <property type="entry name" value="Hotdog Thioesterase"/>
    <property type="match status" value="1"/>
</dbReference>
<reference evidence="3" key="1">
    <citation type="submission" date="2023-07" db="EMBL/GenBank/DDBJ databases">
        <title>Sequencing the genomes of 1000 actinobacteria strains.</title>
        <authorList>
            <person name="Klenk H.-P."/>
        </authorList>
    </citation>
    <scope>NUCLEOTIDE SEQUENCE</scope>
    <source>
        <strain evidence="3">DSM 45977</strain>
    </source>
</reference>
<dbReference type="EMBL" id="JAVDXW010000001">
    <property type="protein sequence ID" value="MDR7302062.1"/>
    <property type="molecule type" value="Genomic_DNA"/>
</dbReference>
<gene>
    <name evidence="3" type="ORF">JOF55_002243</name>
</gene>
<dbReference type="SUPFAM" id="SSF54637">
    <property type="entry name" value="Thioesterase/thiol ester dehydrase-isomerase"/>
    <property type="match status" value="2"/>
</dbReference>
<dbReference type="AlphaFoldDB" id="A0AAE3ZF13"/>
<dbReference type="RefSeq" id="WP_310273254.1">
    <property type="nucleotide sequence ID" value="NZ_JAVDXW010000001.1"/>
</dbReference>
<dbReference type="GO" id="GO:0006633">
    <property type="term" value="P:fatty acid biosynthetic process"/>
    <property type="evidence" value="ECO:0007669"/>
    <property type="project" value="InterPro"/>
</dbReference>
<evidence type="ECO:0000256" key="1">
    <source>
        <dbReference type="ARBA" id="ARBA00005254"/>
    </source>
</evidence>
<dbReference type="GO" id="GO:0005835">
    <property type="term" value="C:fatty acid synthase complex"/>
    <property type="evidence" value="ECO:0007669"/>
    <property type="project" value="InterPro"/>
</dbReference>
<dbReference type="InterPro" id="IPR029069">
    <property type="entry name" value="HotDog_dom_sf"/>
</dbReference>
<feature type="domain" description="MaoC-like" evidence="2">
    <location>
        <begin position="186"/>
        <end position="265"/>
    </location>
</feature>
<dbReference type="PRINTS" id="PR01483">
    <property type="entry name" value="FASYNTHASE"/>
</dbReference>
<evidence type="ECO:0000313" key="4">
    <source>
        <dbReference type="Proteomes" id="UP001180845"/>
    </source>
</evidence>
<accession>A0AAE3ZF13</accession>
<sequence length="285" mass="31203">MRATELSSAPNLAALYLKAVATTPSRRGGGELPDTEYVRRDITVDREHLAEYNRMCGFGLRDELPMTYPHILSFGTAVRLMTDPGFPFPLVGLVHVANTITQHRPLLVTESPTQRVYLSDLRPHPKGSQFDVVTETSAGSETVWTESSTYLRRGKPDESAAKSERTAAIEAGAPTATWQLPGDLGRRYAAVSGDRNPIHLHPLTAKAFGFPRAIAHGMWSKARCLAAFEGRLPEACTVEVEFAKPVLLPSTVEFTERATGQGDGRGRDFALHSRSGKLHLRGSVR</sequence>
<dbReference type="GO" id="GO:0004312">
    <property type="term" value="F:fatty acid synthase activity"/>
    <property type="evidence" value="ECO:0007669"/>
    <property type="project" value="InterPro"/>
</dbReference>
<evidence type="ECO:0000313" key="3">
    <source>
        <dbReference type="EMBL" id="MDR7302062.1"/>
    </source>
</evidence>
<keyword evidence="4" id="KW-1185">Reference proteome</keyword>
<comment type="caution">
    <text evidence="3">The sequence shown here is derived from an EMBL/GenBank/DDBJ whole genome shotgun (WGS) entry which is preliminary data.</text>
</comment>
<dbReference type="InterPro" id="IPR002539">
    <property type="entry name" value="MaoC-like_dom"/>
</dbReference>
<dbReference type="Proteomes" id="UP001180845">
    <property type="component" value="Unassembled WGS sequence"/>
</dbReference>
<comment type="similarity">
    <text evidence="1">Belongs to the enoyl-CoA hydratase/isomerase family.</text>
</comment>